<evidence type="ECO:0000259" key="1">
    <source>
        <dbReference type="Pfam" id="PF02627"/>
    </source>
</evidence>
<dbReference type="GO" id="GO:0051920">
    <property type="term" value="F:peroxiredoxin activity"/>
    <property type="evidence" value="ECO:0007669"/>
    <property type="project" value="InterPro"/>
</dbReference>
<dbReference type="SUPFAM" id="SSF69118">
    <property type="entry name" value="AhpD-like"/>
    <property type="match status" value="1"/>
</dbReference>
<dbReference type="AlphaFoldDB" id="A0A1D2KVY0"/>
<dbReference type="EMBL" id="CP023483">
    <property type="protein sequence ID" value="ATF27007.1"/>
    <property type="molecule type" value="Genomic_DNA"/>
</dbReference>
<dbReference type="Gene3D" id="1.20.1290.10">
    <property type="entry name" value="AhpD-like"/>
    <property type="match status" value="1"/>
</dbReference>
<dbReference type="STRING" id="2756.BFR44_04125"/>
<dbReference type="Proteomes" id="UP000243591">
    <property type="component" value="Chromosome"/>
</dbReference>
<protein>
    <submittedName>
        <fullName evidence="2">Carboxymuconolactone decarboxylase</fullName>
    </submittedName>
</protein>
<dbReference type="OrthoDB" id="9802489at2"/>
<evidence type="ECO:0000313" key="2">
    <source>
        <dbReference type="EMBL" id="ATF27007.1"/>
    </source>
</evidence>
<evidence type="ECO:0000313" key="3">
    <source>
        <dbReference type="Proteomes" id="UP000243591"/>
    </source>
</evidence>
<dbReference type="InterPro" id="IPR029032">
    <property type="entry name" value="AhpD-like"/>
</dbReference>
<dbReference type="Pfam" id="PF02627">
    <property type="entry name" value="CMD"/>
    <property type="match status" value="2"/>
</dbReference>
<accession>A0A1D2KVY0</accession>
<dbReference type="InterPro" id="IPR052512">
    <property type="entry name" value="4CMD/NDH-1_regulator"/>
</dbReference>
<dbReference type="PANTHER" id="PTHR33570">
    <property type="entry name" value="4-CARBOXYMUCONOLACTONE DECARBOXYLASE FAMILY PROTEIN"/>
    <property type="match status" value="1"/>
</dbReference>
<organism evidence="2 3">
    <name type="scientific">Brochothrix thermosphacta</name>
    <name type="common">Microbacterium thermosphactum</name>
    <dbReference type="NCBI Taxonomy" id="2756"/>
    <lineage>
        <taxon>Bacteria</taxon>
        <taxon>Bacillati</taxon>
        <taxon>Bacillota</taxon>
        <taxon>Bacilli</taxon>
        <taxon>Bacillales</taxon>
        <taxon>Listeriaceae</taxon>
        <taxon>Brochothrix</taxon>
    </lineage>
</organism>
<dbReference type="InterPro" id="IPR003779">
    <property type="entry name" value="CMD-like"/>
</dbReference>
<name>A0A1D2KVY0_BROTH</name>
<proteinExistence type="predicted"/>
<feature type="domain" description="Carboxymuconolactone decarboxylase-like" evidence="1">
    <location>
        <begin position="165"/>
        <end position="246"/>
    </location>
</feature>
<feature type="domain" description="Carboxymuconolactone decarboxylase-like" evidence="1">
    <location>
        <begin position="27"/>
        <end position="102"/>
    </location>
</feature>
<dbReference type="RefSeq" id="WP_069125817.1">
    <property type="nucleotide sequence ID" value="NZ_CP023483.1"/>
</dbReference>
<sequence length="251" mass="28047">MMITKAAEAYHEKMFPDYQSSFLETDPEFITLFDNFAFDTVINQADFDNKTRMQVILAVLIGCQSLAEYKAMLPAALNFGVSPIVVKEIIYQAVAYLGIGRVYPFLIATNDILTEKGIALPLANQATVTEKTRLSDGEAAQIAIFGEEMKGFAQSGPKLSRHINQWLTENCFGDYYTRTGLDLKQRELLTACFLLAQGGCEPQLIAHFKANIRLGNDPEFLVTMISQCIPYIGYPRSLNALRCLTEAEMNE</sequence>
<reference evidence="2 3" key="1">
    <citation type="submission" date="2017-09" db="EMBL/GenBank/DDBJ databases">
        <title>Complete Genome Sequences of Two Strains of the Meat Spoilage Bacterium Brochothrix thermosphacta Isolated from Ground Chicken.</title>
        <authorList>
            <person name="Paoli G.C."/>
            <person name="Wijey C."/>
            <person name="Chen C.-Y."/>
            <person name="Nguyen L."/>
            <person name="Yan X."/>
            <person name="Irwin P.L."/>
        </authorList>
    </citation>
    <scope>NUCLEOTIDE SEQUENCE [LARGE SCALE GENOMIC DNA]</scope>
    <source>
        <strain evidence="2 3">BI</strain>
    </source>
</reference>
<dbReference type="PANTHER" id="PTHR33570:SF2">
    <property type="entry name" value="CARBOXYMUCONOLACTONE DECARBOXYLASE-LIKE DOMAIN-CONTAINING PROTEIN"/>
    <property type="match status" value="1"/>
</dbReference>
<gene>
    <name evidence="2" type="ORF">CNY62_11915</name>
</gene>
<keyword evidence="3" id="KW-1185">Reference proteome</keyword>
<dbReference type="KEGG" id="bths:CNY62_11915"/>